<evidence type="ECO:0000259" key="2">
    <source>
        <dbReference type="Pfam" id="PF09851"/>
    </source>
</evidence>
<dbReference type="EMBL" id="JAGSCS010000010">
    <property type="protein sequence ID" value="MBR0576394.1"/>
    <property type="molecule type" value="Genomic_DNA"/>
</dbReference>
<sequence>MFRNHMGYWNDRDYSRFFNRGDFYGYSRFWMHPYMMIGMVIVVGLIILAIYLLLRNRRRHEMDYTPSSHEAMTILRNRLAKGEIDEAEYQSKMALLSKRGEKR</sequence>
<evidence type="ECO:0000256" key="1">
    <source>
        <dbReference type="SAM" id="Phobius"/>
    </source>
</evidence>
<keyword evidence="1" id="KW-0472">Membrane</keyword>
<keyword evidence="4" id="KW-1185">Reference proteome</keyword>
<dbReference type="Proteomes" id="UP000675379">
    <property type="component" value="Unassembled WGS sequence"/>
</dbReference>
<dbReference type="RefSeq" id="WP_211801316.1">
    <property type="nucleotide sequence ID" value="NZ_JAGSCS010000010.1"/>
</dbReference>
<dbReference type="InterPro" id="IPR018649">
    <property type="entry name" value="SHOCT"/>
</dbReference>
<feature type="transmembrane region" description="Helical" evidence="1">
    <location>
        <begin position="34"/>
        <end position="54"/>
    </location>
</feature>
<evidence type="ECO:0000313" key="4">
    <source>
        <dbReference type="Proteomes" id="UP000675379"/>
    </source>
</evidence>
<accession>A0A941CRQ8</accession>
<keyword evidence="1" id="KW-0812">Transmembrane</keyword>
<name>A0A941CRQ8_9CLOT</name>
<reference evidence="3" key="1">
    <citation type="submission" date="2021-04" db="EMBL/GenBank/DDBJ databases">
        <title>Proteiniclasticum sedimins sp. nov., an obligate anaerobic bacterium isolated from anaerobic sludge.</title>
        <authorList>
            <person name="Liu J."/>
        </authorList>
    </citation>
    <scope>NUCLEOTIDE SEQUENCE</scope>
    <source>
        <strain evidence="3">BAD-10</strain>
    </source>
</reference>
<feature type="domain" description="SHOCT" evidence="2">
    <location>
        <begin position="70"/>
        <end position="94"/>
    </location>
</feature>
<protein>
    <submittedName>
        <fullName evidence="3">SHOCT domain-containing protein</fullName>
    </submittedName>
</protein>
<evidence type="ECO:0000313" key="3">
    <source>
        <dbReference type="EMBL" id="MBR0576394.1"/>
    </source>
</evidence>
<gene>
    <name evidence="3" type="ORF">KCG48_08565</name>
</gene>
<keyword evidence="1" id="KW-1133">Transmembrane helix</keyword>
<organism evidence="3 4">
    <name type="scientific">Proteiniclasticum sediminis</name>
    <dbReference type="NCBI Taxonomy" id="2804028"/>
    <lineage>
        <taxon>Bacteria</taxon>
        <taxon>Bacillati</taxon>
        <taxon>Bacillota</taxon>
        <taxon>Clostridia</taxon>
        <taxon>Eubacteriales</taxon>
        <taxon>Clostridiaceae</taxon>
        <taxon>Proteiniclasticum</taxon>
    </lineage>
</organism>
<comment type="caution">
    <text evidence="3">The sequence shown here is derived from an EMBL/GenBank/DDBJ whole genome shotgun (WGS) entry which is preliminary data.</text>
</comment>
<dbReference type="Pfam" id="PF09851">
    <property type="entry name" value="SHOCT"/>
    <property type="match status" value="1"/>
</dbReference>
<dbReference type="AlphaFoldDB" id="A0A941CRQ8"/>
<proteinExistence type="predicted"/>